<proteinExistence type="predicted"/>
<evidence type="ECO:0000259" key="1">
    <source>
        <dbReference type="Pfam" id="PF24864"/>
    </source>
</evidence>
<protein>
    <recommendedName>
        <fullName evidence="1">DUF7730 domain-containing protein</fullName>
    </recommendedName>
</protein>
<accession>A0ABR0EPB9</accession>
<name>A0ABR0EPB9_ZASCE</name>
<sequence length="193" mass="22388">MQQKQDSGISLRQMAQWSVDSQTGSRLLILPGEIGTRIYELVLTVSPNDKGKVVIRNDEHRQYDLPTDRSGRPATRLRPSVLAILQTCRLVYQDAAAIFYHNNRLELDRNSLYTEFLDNLSPPRLEAVRVLSVAVPSMSDADFLMEHINNRSGFHCIRKLIIKQDGSEHRGRRILWDLEFKHLALRELLLRRW</sequence>
<dbReference type="Pfam" id="PF24864">
    <property type="entry name" value="DUF7730"/>
    <property type="match status" value="1"/>
</dbReference>
<dbReference type="PANTHER" id="PTHR38790">
    <property type="entry name" value="2EXR DOMAIN-CONTAINING PROTEIN-RELATED"/>
    <property type="match status" value="1"/>
</dbReference>
<dbReference type="Proteomes" id="UP001305779">
    <property type="component" value="Unassembled WGS sequence"/>
</dbReference>
<comment type="caution">
    <text evidence="2">The sequence shown here is derived from an EMBL/GenBank/DDBJ whole genome shotgun (WGS) entry which is preliminary data.</text>
</comment>
<feature type="domain" description="DUF7730" evidence="1">
    <location>
        <begin position="21"/>
        <end position="133"/>
    </location>
</feature>
<dbReference type="InterPro" id="IPR056632">
    <property type="entry name" value="DUF7730"/>
</dbReference>
<dbReference type="PANTHER" id="PTHR38790:SF4">
    <property type="entry name" value="2EXR DOMAIN-CONTAINING PROTEIN"/>
    <property type="match status" value="1"/>
</dbReference>
<evidence type="ECO:0000313" key="3">
    <source>
        <dbReference type="Proteomes" id="UP001305779"/>
    </source>
</evidence>
<gene>
    <name evidence="2" type="ORF">PRZ48_004267</name>
</gene>
<keyword evidence="3" id="KW-1185">Reference proteome</keyword>
<reference evidence="2 3" key="1">
    <citation type="journal article" date="2023" name="G3 (Bethesda)">
        <title>A chromosome-level genome assembly of Zasmidium syzygii isolated from banana leaves.</title>
        <authorList>
            <person name="van Westerhoven A.C."/>
            <person name="Mehrabi R."/>
            <person name="Talebi R."/>
            <person name="Steentjes M.B.F."/>
            <person name="Corcolon B."/>
            <person name="Chong P.A."/>
            <person name="Kema G.H.J."/>
            <person name="Seidl M.F."/>
        </authorList>
    </citation>
    <scope>NUCLEOTIDE SEQUENCE [LARGE SCALE GENOMIC DNA]</scope>
    <source>
        <strain evidence="2 3">P124</strain>
    </source>
</reference>
<dbReference type="EMBL" id="JAXOVC010000003">
    <property type="protein sequence ID" value="KAK4503352.1"/>
    <property type="molecule type" value="Genomic_DNA"/>
</dbReference>
<evidence type="ECO:0000313" key="2">
    <source>
        <dbReference type="EMBL" id="KAK4503352.1"/>
    </source>
</evidence>
<organism evidence="2 3">
    <name type="scientific">Zasmidium cellare</name>
    <name type="common">Wine cellar mold</name>
    <name type="synonym">Racodium cellare</name>
    <dbReference type="NCBI Taxonomy" id="395010"/>
    <lineage>
        <taxon>Eukaryota</taxon>
        <taxon>Fungi</taxon>
        <taxon>Dikarya</taxon>
        <taxon>Ascomycota</taxon>
        <taxon>Pezizomycotina</taxon>
        <taxon>Dothideomycetes</taxon>
        <taxon>Dothideomycetidae</taxon>
        <taxon>Mycosphaerellales</taxon>
        <taxon>Mycosphaerellaceae</taxon>
        <taxon>Zasmidium</taxon>
    </lineage>
</organism>